<dbReference type="InterPro" id="IPR002306">
    <property type="entry name" value="Trp-tRNA-ligase"/>
</dbReference>
<dbReference type="Pfam" id="PF00579">
    <property type="entry name" value="tRNA-synt_1b"/>
    <property type="match status" value="1"/>
</dbReference>
<dbReference type="Gene3D" id="1.10.240.10">
    <property type="entry name" value="Tyrosyl-Transfer RNA Synthetase"/>
    <property type="match status" value="1"/>
</dbReference>
<comment type="catalytic activity">
    <reaction evidence="9">
        <text>tRNA(Trp) + L-tryptophan + ATP = L-tryptophyl-tRNA(Trp) + AMP + diphosphate + H(+)</text>
        <dbReference type="Rhea" id="RHEA:24080"/>
        <dbReference type="Rhea" id="RHEA-COMP:9671"/>
        <dbReference type="Rhea" id="RHEA-COMP:9705"/>
        <dbReference type="ChEBI" id="CHEBI:15378"/>
        <dbReference type="ChEBI" id="CHEBI:30616"/>
        <dbReference type="ChEBI" id="CHEBI:33019"/>
        <dbReference type="ChEBI" id="CHEBI:57912"/>
        <dbReference type="ChEBI" id="CHEBI:78442"/>
        <dbReference type="ChEBI" id="CHEBI:78535"/>
        <dbReference type="ChEBI" id="CHEBI:456215"/>
        <dbReference type="EC" id="6.1.1.2"/>
    </reaction>
</comment>
<dbReference type="PRINTS" id="PR01039">
    <property type="entry name" value="TRNASYNTHTRP"/>
</dbReference>
<dbReference type="InterPro" id="IPR014729">
    <property type="entry name" value="Rossmann-like_a/b/a_fold"/>
</dbReference>
<comment type="subcellular location">
    <subcellularLocation>
        <location evidence="1">Mitochondrion</location>
    </subcellularLocation>
</comment>
<organism evidence="10">
    <name type="scientific">freshwater metagenome</name>
    <dbReference type="NCBI Taxonomy" id="449393"/>
    <lineage>
        <taxon>unclassified sequences</taxon>
        <taxon>metagenomes</taxon>
        <taxon>ecological metagenomes</taxon>
    </lineage>
</organism>
<proteinExistence type="inferred from homology"/>
<name>A0A6J6NXU7_9ZZZZ</name>
<reference evidence="10" key="1">
    <citation type="submission" date="2020-05" db="EMBL/GenBank/DDBJ databases">
        <authorList>
            <person name="Chiriac C."/>
            <person name="Salcher M."/>
            <person name="Ghai R."/>
            <person name="Kavagutti S V."/>
        </authorList>
    </citation>
    <scope>NUCLEOTIDE SEQUENCE</scope>
</reference>
<dbReference type="PANTHER" id="PTHR43766:SF1">
    <property type="entry name" value="TRYPTOPHAN--TRNA LIGASE, MITOCHONDRIAL"/>
    <property type="match status" value="1"/>
</dbReference>
<keyword evidence="5" id="KW-0547">Nucleotide-binding</keyword>
<dbReference type="GO" id="GO:0006436">
    <property type="term" value="P:tryptophanyl-tRNA aminoacylation"/>
    <property type="evidence" value="ECO:0007669"/>
    <property type="project" value="InterPro"/>
</dbReference>
<dbReference type="EMBL" id="CAEZXP010000001">
    <property type="protein sequence ID" value="CAB4690782.1"/>
    <property type="molecule type" value="Genomic_DNA"/>
</dbReference>
<comment type="similarity">
    <text evidence="2">Belongs to the class-I aminoacyl-tRNA synthetase family.</text>
</comment>
<dbReference type="HAMAP" id="MF_00140_B">
    <property type="entry name" value="Trp_tRNA_synth_B"/>
    <property type="match status" value="1"/>
</dbReference>
<evidence type="ECO:0000256" key="2">
    <source>
        <dbReference type="ARBA" id="ARBA00005594"/>
    </source>
</evidence>
<dbReference type="SUPFAM" id="SSF52374">
    <property type="entry name" value="Nucleotidylyl transferase"/>
    <property type="match status" value="1"/>
</dbReference>
<keyword evidence="7" id="KW-0648">Protein biosynthesis</keyword>
<dbReference type="CDD" id="cd00806">
    <property type="entry name" value="TrpRS_core"/>
    <property type="match status" value="1"/>
</dbReference>
<dbReference type="GO" id="GO:0005739">
    <property type="term" value="C:mitochondrion"/>
    <property type="evidence" value="ECO:0007669"/>
    <property type="project" value="UniProtKB-SubCell"/>
</dbReference>
<gene>
    <name evidence="10" type="ORF">UFOPK2399_00698</name>
</gene>
<protein>
    <recommendedName>
        <fullName evidence="3">tryptophan--tRNA ligase</fullName>
        <ecNumber evidence="3">6.1.1.2</ecNumber>
    </recommendedName>
</protein>
<keyword evidence="6" id="KW-0067">ATP-binding</keyword>
<evidence type="ECO:0000256" key="3">
    <source>
        <dbReference type="ARBA" id="ARBA00013161"/>
    </source>
</evidence>
<dbReference type="GO" id="GO:0005829">
    <property type="term" value="C:cytosol"/>
    <property type="evidence" value="ECO:0007669"/>
    <property type="project" value="TreeGrafter"/>
</dbReference>
<dbReference type="PANTHER" id="PTHR43766">
    <property type="entry name" value="TRYPTOPHAN--TRNA LIGASE, MITOCHONDRIAL"/>
    <property type="match status" value="1"/>
</dbReference>
<evidence type="ECO:0000313" key="10">
    <source>
        <dbReference type="EMBL" id="CAB4690782.1"/>
    </source>
</evidence>
<dbReference type="GO" id="GO:0005524">
    <property type="term" value="F:ATP binding"/>
    <property type="evidence" value="ECO:0007669"/>
    <property type="project" value="UniProtKB-KW"/>
</dbReference>
<evidence type="ECO:0000256" key="7">
    <source>
        <dbReference type="ARBA" id="ARBA00022917"/>
    </source>
</evidence>
<evidence type="ECO:0000256" key="6">
    <source>
        <dbReference type="ARBA" id="ARBA00022840"/>
    </source>
</evidence>
<dbReference type="GO" id="GO:0004830">
    <property type="term" value="F:tryptophan-tRNA ligase activity"/>
    <property type="evidence" value="ECO:0007669"/>
    <property type="project" value="UniProtKB-EC"/>
</dbReference>
<keyword evidence="8" id="KW-0030">Aminoacyl-tRNA synthetase</keyword>
<dbReference type="EC" id="6.1.1.2" evidence="3"/>
<keyword evidence="4" id="KW-0436">Ligase</keyword>
<sequence>MRIFSGIQPTGAKHFGNYSGGFRQYAATQEQGDAFFCVVDLHSITVDYDPADLRERTLDLAALLFATGLDPARSTVFVQSHVKAHAEAAWLLGAVTSYGQLGRMTQFKDKGDRQEFVSAGLFTYPILMAGDILLYNAQKVPIGDDQRQHLELARDIAERFNARFGETFVVPEGVYPEVGARVMDLQEPTKKMSTTGGTPQGTLLLLDPPDVLRKKVKSAVTDSGSEVRRGDDKPGVTNLIDILSVCTGETAGAIEVRYEAGGYGQFKSDVADAVVELLEPIQARYHELRSDPAELNRLLGIGADKAREASLPTLHAIYDRMGFVRPA</sequence>
<evidence type="ECO:0000256" key="8">
    <source>
        <dbReference type="ARBA" id="ARBA00023146"/>
    </source>
</evidence>
<dbReference type="InterPro" id="IPR024109">
    <property type="entry name" value="Trp-tRNA-ligase_bac-type"/>
</dbReference>
<dbReference type="InterPro" id="IPR050203">
    <property type="entry name" value="Trp-tRNA_synthetase"/>
</dbReference>
<dbReference type="InterPro" id="IPR002305">
    <property type="entry name" value="aa-tRNA-synth_Ic"/>
</dbReference>
<dbReference type="AlphaFoldDB" id="A0A6J6NXU7"/>
<evidence type="ECO:0000256" key="9">
    <source>
        <dbReference type="ARBA" id="ARBA00049929"/>
    </source>
</evidence>
<evidence type="ECO:0000256" key="1">
    <source>
        <dbReference type="ARBA" id="ARBA00004173"/>
    </source>
</evidence>
<evidence type="ECO:0000256" key="5">
    <source>
        <dbReference type="ARBA" id="ARBA00022741"/>
    </source>
</evidence>
<evidence type="ECO:0000256" key="4">
    <source>
        <dbReference type="ARBA" id="ARBA00022598"/>
    </source>
</evidence>
<accession>A0A6J6NXU7</accession>
<dbReference type="NCBIfam" id="TIGR00233">
    <property type="entry name" value="trpS"/>
    <property type="match status" value="1"/>
</dbReference>
<dbReference type="Gene3D" id="3.40.50.620">
    <property type="entry name" value="HUPs"/>
    <property type="match status" value="1"/>
</dbReference>